<comment type="catalytic activity">
    <reaction evidence="6">
        <text>L-lysyl-[protein] + 3 S-adenosyl-L-methionine = N(6),N(6),N(6)-trimethyl-L-lysyl-[protein] + 3 S-adenosyl-L-homocysteine + 3 H(+)</text>
        <dbReference type="Rhea" id="RHEA:54192"/>
        <dbReference type="Rhea" id="RHEA-COMP:9752"/>
        <dbReference type="Rhea" id="RHEA-COMP:13826"/>
        <dbReference type="ChEBI" id="CHEBI:15378"/>
        <dbReference type="ChEBI" id="CHEBI:29969"/>
        <dbReference type="ChEBI" id="CHEBI:57856"/>
        <dbReference type="ChEBI" id="CHEBI:59789"/>
        <dbReference type="ChEBI" id="CHEBI:61961"/>
    </reaction>
</comment>
<dbReference type="HAMAP" id="MF_00735">
    <property type="entry name" value="Methyltr_PrmA"/>
    <property type="match status" value="1"/>
</dbReference>
<dbReference type="Pfam" id="PF06325">
    <property type="entry name" value="PrmA"/>
    <property type="match status" value="1"/>
</dbReference>
<keyword evidence="2 6" id="KW-0963">Cytoplasm</keyword>
<dbReference type="EC" id="2.1.1.-" evidence="6"/>
<dbReference type="InterPro" id="IPR029063">
    <property type="entry name" value="SAM-dependent_MTases_sf"/>
</dbReference>
<keyword evidence="7" id="KW-0687">Ribonucleoprotein</keyword>
<evidence type="ECO:0000256" key="3">
    <source>
        <dbReference type="ARBA" id="ARBA00022603"/>
    </source>
</evidence>
<evidence type="ECO:0000256" key="6">
    <source>
        <dbReference type="HAMAP-Rule" id="MF_00735"/>
    </source>
</evidence>
<comment type="function">
    <text evidence="6">Methylates ribosomal protein L11.</text>
</comment>
<dbReference type="OrthoDB" id="9785995at2"/>
<proteinExistence type="inferred from homology"/>
<dbReference type="GO" id="GO:0005737">
    <property type="term" value="C:cytoplasm"/>
    <property type="evidence" value="ECO:0007669"/>
    <property type="project" value="UniProtKB-SubCell"/>
</dbReference>
<dbReference type="PANTHER" id="PTHR43648">
    <property type="entry name" value="ELECTRON TRANSFER FLAVOPROTEIN BETA SUBUNIT LYSINE METHYLTRANSFERASE"/>
    <property type="match status" value="1"/>
</dbReference>
<evidence type="ECO:0000256" key="2">
    <source>
        <dbReference type="ARBA" id="ARBA00022490"/>
    </source>
</evidence>
<dbReference type="Proteomes" id="UP000009315">
    <property type="component" value="Unassembled WGS sequence"/>
</dbReference>
<comment type="caution">
    <text evidence="7">The sequence shown here is derived from an EMBL/GenBank/DDBJ whole genome shotgun (WGS) entry which is preliminary data.</text>
</comment>
<evidence type="ECO:0000256" key="5">
    <source>
        <dbReference type="ARBA" id="ARBA00022691"/>
    </source>
</evidence>
<comment type="similarity">
    <text evidence="1 6">Belongs to the methyltransferase superfamily. PrmA family.</text>
</comment>
<dbReference type="EMBL" id="CAOS01000008">
    <property type="protein sequence ID" value="CCO07883.1"/>
    <property type="molecule type" value="Genomic_DNA"/>
</dbReference>
<gene>
    <name evidence="6 7" type="primary">prmA</name>
    <name evidence="7" type="ORF">DESHY_160007</name>
</gene>
<dbReference type="GO" id="GO:0005840">
    <property type="term" value="C:ribosome"/>
    <property type="evidence" value="ECO:0007669"/>
    <property type="project" value="UniProtKB-KW"/>
</dbReference>
<protein>
    <recommendedName>
        <fullName evidence="6">Ribosomal protein L11 methyltransferase</fullName>
        <shortName evidence="6">L11 Mtase</shortName>
        <ecNumber evidence="6">2.1.1.-</ecNumber>
    </recommendedName>
</protein>
<dbReference type="NCBIfam" id="TIGR00406">
    <property type="entry name" value="prmA"/>
    <property type="match status" value="1"/>
</dbReference>
<dbReference type="STRING" id="1121428.DESHY_160007"/>
<dbReference type="PANTHER" id="PTHR43648:SF1">
    <property type="entry name" value="ELECTRON TRANSFER FLAVOPROTEIN BETA SUBUNIT LYSINE METHYLTRANSFERASE"/>
    <property type="match status" value="1"/>
</dbReference>
<dbReference type="InterPro" id="IPR004498">
    <property type="entry name" value="Ribosomal_PrmA_MeTrfase"/>
</dbReference>
<accession>K8E8Q5</accession>
<dbReference type="InterPro" id="IPR050078">
    <property type="entry name" value="Ribosomal_L11_MeTrfase_PrmA"/>
</dbReference>
<evidence type="ECO:0000256" key="4">
    <source>
        <dbReference type="ARBA" id="ARBA00022679"/>
    </source>
</evidence>
<feature type="binding site" evidence="6">
    <location>
        <position position="157"/>
    </location>
    <ligand>
        <name>S-adenosyl-L-methionine</name>
        <dbReference type="ChEBI" id="CHEBI:59789"/>
    </ligand>
</feature>
<dbReference type="RefSeq" id="WP_008410988.1">
    <property type="nucleotide sequence ID" value="NZ_CAOS01000008.1"/>
</dbReference>
<dbReference type="PIRSF" id="PIRSF000401">
    <property type="entry name" value="RPL11_MTase"/>
    <property type="match status" value="1"/>
</dbReference>
<name>K8E8Q5_9FIRM</name>
<comment type="subcellular location">
    <subcellularLocation>
        <location evidence="6">Cytoplasm</location>
    </subcellularLocation>
</comment>
<dbReference type="GO" id="GO:0032259">
    <property type="term" value="P:methylation"/>
    <property type="evidence" value="ECO:0007669"/>
    <property type="project" value="UniProtKB-KW"/>
</dbReference>
<sequence>MNWLEIAVHVPHEGIDMVSNIFDELGAGGVVIEDPALISQYIEANIWDHYEFPPEVLNRPLPVVKAYLPEGADLEDRLALLQAKLAELPLPAVPSWETARVAEEDWATAWMAYYKPVEIGQKLAVKPSWEAYTPPPGRLVLELDPGMAFGCGNHPTTTMCMEFLEGIIKGGEMVADVGTGTGILAITAAKLGAARVLAVDLDEVAVKVARDNVRLNGVQDRVEVLHGNLLDQVSQPVDTVIANIVADVIIRLAPDVVRILKKGGFFITSGIINSRADEVKAKLLETGFRVLESKADGEWVSYLSVWEG</sequence>
<dbReference type="GO" id="GO:0016279">
    <property type="term" value="F:protein-lysine N-methyltransferase activity"/>
    <property type="evidence" value="ECO:0007669"/>
    <property type="project" value="RHEA"/>
</dbReference>
<dbReference type="AlphaFoldDB" id="K8E8Q5"/>
<keyword evidence="5 6" id="KW-0949">S-adenosyl-L-methionine</keyword>
<dbReference type="SUPFAM" id="SSF53335">
    <property type="entry name" value="S-adenosyl-L-methionine-dependent methyltransferases"/>
    <property type="match status" value="1"/>
</dbReference>
<keyword evidence="3 6" id="KW-0489">Methyltransferase</keyword>
<reference evidence="7 8" key="1">
    <citation type="journal article" date="2013" name="Genome Announc.">
        <title>Genome Sequence of the Sulfate-Reducing Bacterium Desulfotomaculum hydrothermale Lam5(T).</title>
        <authorList>
            <person name="Amin O."/>
            <person name="Fardeau M.L."/>
            <person name="Valette O."/>
            <person name="Hirschler-Rea A."/>
            <person name="Barbe V."/>
            <person name="Medigue C."/>
            <person name="Vacherie B."/>
            <person name="Ollivier B."/>
            <person name="Bertin P.N."/>
            <person name="Dolla A."/>
        </authorList>
    </citation>
    <scope>NUCLEOTIDE SEQUENCE [LARGE SCALE GENOMIC DNA]</scope>
    <source>
        <strain evidence="8">Lam5 / DSM 18033</strain>
    </source>
</reference>
<evidence type="ECO:0000313" key="7">
    <source>
        <dbReference type="EMBL" id="CCO07883.1"/>
    </source>
</evidence>
<dbReference type="eggNOG" id="COG2264">
    <property type="taxonomic scope" value="Bacteria"/>
</dbReference>
<feature type="binding site" evidence="6">
    <location>
        <position position="178"/>
    </location>
    <ligand>
        <name>S-adenosyl-L-methionine</name>
        <dbReference type="ChEBI" id="CHEBI:59789"/>
    </ligand>
</feature>
<feature type="binding site" evidence="6">
    <location>
        <position position="200"/>
    </location>
    <ligand>
        <name>S-adenosyl-L-methionine</name>
        <dbReference type="ChEBI" id="CHEBI:59789"/>
    </ligand>
</feature>
<dbReference type="Gene3D" id="3.40.50.150">
    <property type="entry name" value="Vaccinia Virus protein VP39"/>
    <property type="match status" value="1"/>
</dbReference>
<keyword evidence="7" id="KW-0689">Ribosomal protein</keyword>
<organism evidence="7 8">
    <name type="scientific">Desulforamulus hydrothermalis Lam5 = DSM 18033</name>
    <dbReference type="NCBI Taxonomy" id="1121428"/>
    <lineage>
        <taxon>Bacteria</taxon>
        <taxon>Bacillati</taxon>
        <taxon>Bacillota</taxon>
        <taxon>Clostridia</taxon>
        <taxon>Eubacteriales</taxon>
        <taxon>Peptococcaceae</taxon>
        <taxon>Desulforamulus</taxon>
    </lineage>
</organism>
<feature type="binding site" evidence="6">
    <location>
        <position position="243"/>
    </location>
    <ligand>
        <name>S-adenosyl-L-methionine</name>
        <dbReference type="ChEBI" id="CHEBI:59789"/>
    </ligand>
</feature>
<keyword evidence="8" id="KW-1185">Reference proteome</keyword>
<evidence type="ECO:0000256" key="1">
    <source>
        <dbReference type="ARBA" id="ARBA00009741"/>
    </source>
</evidence>
<evidence type="ECO:0000313" key="8">
    <source>
        <dbReference type="Proteomes" id="UP000009315"/>
    </source>
</evidence>
<keyword evidence="4 6" id="KW-0808">Transferase</keyword>
<dbReference type="CDD" id="cd02440">
    <property type="entry name" value="AdoMet_MTases"/>
    <property type="match status" value="1"/>
</dbReference>